<keyword evidence="4" id="KW-0010">Activator</keyword>
<sequence length="300" mass="33473">MLERVEIEVFLTLAEELHFGRTAERLLVTTSRVSQIIGKLERRVGAPLFDRTSRSVRLTPIGEQLRADLRPAYEQLGAGLKRAIASGQGLTGTLRVGYSTLWCGDLVVRTADRFRILHPGCAIHIQEVQLTDPLGPLRTGRLDVQLTELPIEEPDIVRGPLVYSEPRALIVPANHRLADHDSVSLEDLADQTLLSMSGESIPPYWLEHHYPRHTPSGRGIRHGDPILYWQEVLAHIAVGRGVSVAAARGAHYYTRPGIVFVPFRDAPTIDYGLLWRVDNDDNVLVRAFADALLEQRAGER</sequence>
<evidence type="ECO:0000256" key="1">
    <source>
        <dbReference type="ARBA" id="ARBA00009437"/>
    </source>
</evidence>
<dbReference type="CDD" id="cd08414">
    <property type="entry name" value="PBP2_LTTR_aromatics_like"/>
    <property type="match status" value="1"/>
</dbReference>
<organism evidence="7 8">
    <name type="scientific">Nocardia acididurans</name>
    <dbReference type="NCBI Taxonomy" id="2802282"/>
    <lineage>
        <taxon>Bacteria</taxon>
        <taxon>Bacillati</taxon>
        <taxon>Actinomycetota</taxon>
        <taxon>Actinomycetes</taxon>
        <taxon>Mycobacteriales</taxon>
        <taxon>Nocardiaceae</taxon>
        <taxon>Nocardia</taxon>
    </lineage>
</organism>
<dbReference type="PANTHER" id="PTHR30346">
    <property type="entry name" value="TRANSCRIPTIONAL DUAL REGULATOR HCAR-RELATED"/>
    <property type="match status" value="1"/>
</dbReference>
<name>A0ABS1M327_9NOCA</name>
<evidence type="ECO:0000256" key="2">
    <source>
        <dbReference type="ARBA" id="ARBA00023015"/>
    </source>
</evidence>
<evidence type="ECO:0000313" key="7">
    <source>
        <dbReference type="EMBL" id="MBL1074445.1"/>
    </source>
</evidence>
<dbReference type="InterPro" id="IPR036388">
    <property type="entry name" value="WH-like_DNA-bd_sf"/>
</dbReference>
<dbReference type="SUPFAM" id="SSF46785">
    <property type="entry name" value="Winged helix' DNA-binding domain"/>
    <property type="match status" value="1"/>
</dbReference>
<accession>A0ABS1M327</accession>
<evidence type="ECO:0000256" key="5">
    <source>
        <dbReference type="ARBA" id="ARBA00023163"/>
    </source>
</evidence>
<dbReference type="PROSITE" id="PS50931">
    <property type="entry name" value="HTH_LYSR"/>
    <property type="match status" value="1"/>
</dbReference>
<gene>
    <name evidence="7" type="ORF">JK358_08550</name>
</gene>
<comment type="similarity">
    <text evidence="1">Belongs to the LysR transcriptional regulatory family.</text>
</comment>
<keyword evidence="3" id="KW-0238">DNA-binding</keyword>
<dbReference type="PANTHER" id="PTHR30346:SF0">
    <property type="entry name" value="HCA OPERON TRANSCRIPTIONAL ACTIVATOR HCAR"/>
    <property type="match status" value="1"/>
</dbReference>
<dbReference type="RefSeq" id="WP_201945327.1">
    <property type="nucleotide sequence ID" value="NZ_JAERRJ010000003.1"/>
</dbReference>
<dbReference type="EMBL" id="JAERRJ010000003">
    <property type="protein sequence ID" value="MBL1074445.1"/>
    <property type="molecule type" value="Genomic_DNA"/>
</dbReference>
<keyword evidence="2" id="KW-0805">Transcription regulation</keyword>
<protein>
    <submittedName>
        <fullName evidence="7">LysR family transcriptional regulator</fullName>
    </submittedName>
</protein>
<dbReference type="Gene3D" id="3.40.190.10">
    <property type="entry name" value="Periplasmic binding protein-like II"/>
    <property type="match status" value="2"/>
</dbReference>
<keyword evidence="5" id="KW-0804">Transcription</keyword>
<evidence type="ECO:0000256" key="3">
    <source>
        <dbReference type="ARBA" id="ARBA00023125"/>
    </source>
</evidence>
<comment type="caution">
    <text evidence="7">The sequence shown here is derived from an EMBL/GenBank/DDBJ whole genome shotgun (WGS) entry which is preliminary data.</text>
</comment>
<dbReference type="InterPro" id="IPR000847">
    <property type="entry name" value="LysR_HTH_N"/>
</dbReference>
<reference evidence="7 8" key="1">
    <citation type="submission" date="2021-01" db="EMBL/GenBank/DDBJ databases">
        <title>WGS of actinomycetes isolated from Thailand.</title>
        <authorList>
            <person name="Thawai C."/>
        </authorList>
    </citation>
    <scope>NUCLEOTIDE SEQUENCE [LARGE SCALE GENOMIC DNA]</scope>
    <source>
        <strain evidence="7 8">LPG 2</strain>
    </source>
</reference>
<dbReference type="InterPro" id="IPR005119">
    <property type="entry name" value="LysR_subst-bd"/>
</dbReference>
<dbReference type="Pfam" id="PF00126">
    <property type="entry name" value="HTH_1"/>
    <property type="match status" value="1"/>
</dbReference>
<evidence type="ECO:0000256" key="4">
    <source>
        <dbReference type="ARBA" id="ARBA00023159"/>
    </source>
</evidence>
<evidence type="ECO:0000259" key="6">
    <source>
        <dbReference type="PROSITE" id="PS50931"/>
    </source>
</evidence>
<feature type="domain" description="HTH lysR-type" evidence="6">
    <location>
        <begin position="1"/>
        <end position="59"/>
    </location>
</feature>
<dbReference type="Proteomes" id="UP000602198">
    <property type="component" value="Unassembled WGS sequence"/>
</dbReference>
<keyword evidence="8" id="KW-1185">Reference proteome</keyword>
<proteinExistence type="inferred from homology"/>
<dbReference type="Pfam" id="PF03466">
    <property type="entry name" value="LysR_substrate"/>
    <property type="match status" value="1"/>
</dbReference>
<dbReference type="InterPro" id="IPR036390">
    <property type="entry name" value="WH_DNA-bd_sf"/>
</dbReference>
<dbReference type="SUPFAM" id="SSF53850">
    <property type="entry name" value="Periplasmic binding protein-like II"/>
    <property type="match status" value="1"/>
</dbReference>
<evidence type="ECO:0000313" key="8">
    <source>
        <dbReference type="Proteomes" id="UP000602198"/>
    </source>
</evidence>
<dbReference type="Gene3D" id="1.10.10.10">
    <property type="entry name" value="Winged helix-like DNA-binding domain superfamily/Winged helix DNA-binding domain"/>
    <property type="match status" value="1"/>
</dbReference>